<feature type="domain" description="Protein UNC80 central region" evidence="2">
    <location>
        <begin position="1"/>
        <end position="94"/>
    </location>
</feature>
<accession>A0A0C2GZB0</accession>
<evidence type="ECO:0000313" key="3">
    <source>
        <dbReference type="EMBL" id="KIH64549.1"/>
    </source>
</evidence>
<dbReference type="PANTHER" id="PTHR31781">
    <property type="entry name" value="UNC80"/>
    <property type="match status" value="1"/>
</dbReference>
<dbReference type="Pfam" id="PF19424">
    <property type="entry name" value="UNC80"/>
    <property type="match status" value="1"/>
</dbReference>
<organism evidence="3 4">
    <name type="scientific">Ancylostoma duodenale</name>
    <dbReference type="NCBI Taxonomy" id="51022"/>
    <lineage>
        <taxon>Eukaryota</taxon>
        <taxon>Metazoa</taxon>
        <taxon>Ecdysozoa</taxon>
        <taxon>Nematoda</taxon>
        <taxon>Chromadorea</taxon>
        <taxon>Rhabditida</taxon>
        <taxon>Rhabditina</taxon>
        <taxon>Rhabditomorpha</taxon>
        <taxon>Strongyloidea</taxon>
        <taxon>Ancylostomatidae</taxon>
        <taxon>Ancylostomatinae</taxon>
        <taxon>Ancylostoma</taxon>
    </lineage>
</organism>
<evidence type="ECO:0000259" key="2">
    <source>
        <dbReference type="Pfam" id="PF19424"/>
    </source>
</evidence>
<name>A0A0C2GZB0_9BILA</name>
<dbReference type="Proteomes" id="UP000054047">
    <property type="component" value="Unassembled WGS sequence"/>
</dbReference>
<dbReference type="InterPro" id="IPR045852">
    <property type="entry name" value="UNC80_central"/>
</dbReference>
<evidence type="ECO:0000313" key="4">
    <source>
        <dbReference type="Proteomes" id="UP000054047"/>
    </source>
</evidence>
<dbReference type="EMBL" id="KN728000">
    <property type="protein sequence ID" value="KIH64549.1"/>
    <property type="molecule type" value="Genomic_DNA"/>
</dbReference>
<dbReference type="PANTHER" id="PTHR31781:SF1">
    <property type="entry name" value="PROTEIN UNC-80 HOMOLOG"/>
    <property type="match status" value="1"/>
</dbReference>
<dbReference type="GO" id="GO:0005261">
    <property type="term" value="F:monoatomic cation channel activity"/>
    <property type="evidence" value="ECO:0007669"/>
    <property type="project" value="TreeGrafter"/>
</dbReference>
<keyword evidence="4" id="KW-1185">Reference proteome</keyword>
<reference evidence="3 4" key="1">
    <citation type="submission" date="2013-12" db="EMBL/GenBank/DDBJ databases">
        <title>Draft genome of the parsitic nematode Ancylostoma duodenale.</title>
        <authorList>
            <person name="Mitreva M."/>
        </authorList>
    </citation>
    <scope>NUCLEOTIDE SEQUENCE [LARGE SCALE GENOMIC DNA]</scope>
    <source>
        <strain evidence="3 4">Zhejiang</strain>
    </source>
</reference>
<sequence length="95" mass="10945">MEDGAQASFKVPPPGIDFTLPSPAIGQSQLPVVDPPWMPHLKTKIEELSLKEEEHATSQTIMTMTRTRRKQKQEMVKRAVRDAEERQCEQRQLFK</sequence>
<dbReference type="GO" id="GO:0030424">
    <property type="term" value="C:axon"/>
    <property type="evidence" value="ECO:0007669"/>
    <property type="project" value="TreeGrafter"/>
</dbReference>
<proteinExistence type="predicted"/>
<dbReference type="OrthoDB" id="5584001at2759"/>
<feature type="region of interest" description="Disordered" evidence="1">
    <location>
        <begin position="54"/>
        <end position="76"/>
    </location>
</feature>
<dbReference type="GO" id="GO:0055080">
    <property type="term" value="P:monoatomic cation homeostasis"/>
    <property type="evidence" value="ECO:0007669"/>
    <property type="project" value="TreeGrafter"/>
</dbReference>
<evidence type="ECO:0000256" key="1">
    <source>
        <dbReference type="SAM" id="MobiDB-lite"/>
    </source>
</evidence>
<gene>
    <name evidence="3" type="ORF">ANCDUO_05143</name>
</gene>
<protein>
    <recommendedName>
        <fullName evidence="2">Protein UNC80 central region domain-containing protein</fullName>
    </recommendedName>
</protein>
<dbReference type="GO" id="GO:0034703">
    <property type="term" value="C:cation channel complex"/>
    <property type="evidence" value="ECO:0007669"/>
    <property type="project" value="TreeGrafter"/>
</dbReference>
<dbReference type="AlphaFoldDB" id="A0A0C2GZB0"/>